<sequence>MEEEWTNIDLKLCPSHGDFRLKSTKISSKCYACYKDGHDNKQGYKCDFCDFYVHEECINVNIPSRHKHPLQLIRSDTRSGRGFESCSLCEDLEFEPLYQCSQCAFLICIQCAREPLILNAAEAHEHELHQIPINLSFTCDACGLYSSNYPCVCHQCCFIVHRECISLPRVIHINRHDHRISRVASLGPGKWICGVCREPVNGECGAYSCLICSYVVHSKCATHMFIWDGEELEGIPEEKERMPFEVIDQNLIKHFSHEHNLKMSSLGLKEGKHCYACTLPLNSKMCYVCTQCDFILHNGCANLPLEKRHPVHNQKLTLCAKVQCNNYIVCRACLRYCTGFSYTVNDDINIDVRCASISDAFKHESHPHWLFPFTYLSLDKRCKVCDSLHWMYLRCVNKDDCGGFSLCFTCATLPTYVRHKYDGHPLCLYYGEGNVNSTYCCGICEEEVYPKSWFYGCSDCSSSFHTKCVFKNLLHPRPGYDLEIHDKGTFDLLPNKSQSRPICYLCKTHCMGELVLNDKDDTSLFMCCSCGFPKFNLE</sequence>
<dbReference type="InterPro" id="IPR053192">
    <property type="entry name" value="Vacuole_Formation_Reg"/>
</dbReference>
<dbReference type="InterPro" id="IPR004146">
    <property type="entry name" value="DC1"/>
</dbReference>
<evidence type="ECO:0000256" key="2">
    <source>
        <dbReference type="ARBA" id="ARBA00022737"/>
    </source>
</evidence>
<keyword evidence="4" id="KW-0862">Zinc</keyword>
<dbReference type="Pfam" id="PF03107">
    <property type="entry name" value="C1_2"/>
    <property type="match status" value="4"/>
</dbReference>
<dbReference type="AlphaFoldDB" id="A0AAU9SRI2"/>
<evidence type="ECO:0000259" key="5">
    <source>
        <dbReference type="PROSITE" id="PS50081"/>
    </source>
</evidence>
<evidence type="ECO:0000256" key="1">
    <source>
        <dbReference type="ARBA" id="ARBA00022723"/>
    </source>
</evidence>
<dbReference type="PROSITE" id="PS50081">
    <property type="entry name" value="ZF_DAG_PE_2"/>
    <property type="match status" value="1"/>
</dbReference>
<dbReference type="Proteomes" id="UP000836841">
    <property type="component" value="Chromosome 6"/>
</dbReference>
<keyword evidence="2" id="KW-0677">Repeat</keyword>
<accession>A0AAU9SRI2</accession>
<dbReference type="Pfam" id="PF22926">
    <property type="entry name" value="C1-like_CT"/>
    <property type="match status" value="1"/>
</dbReference>
<name>A0AAU9SRI2_THLAR</name>
<evidence type="ECO:0000313" key="7">
    <source>
        <dbReference type="Proteomes" id="UP000836841"/>
    </source>
</evidence>
<gene>
    <name evidence="6" type="ORF">TAV2_LOCUS22079</name>
</gene>
<evidence type="ECO:0000256" key="4">
    <source>
        <dbReference type="ARBA" id="ARBA00022833"/>
    </source>
</evidence>
<dbReference type="InterPro" id="IPR002219">
    <property type="entry name" value="PKC_DAG/PE"/>
</dbReference>
<keyword evidence="7" id="KW-1185">Reference proteome</keyword>
<evidence type="ECO:0000256" key="3">
    <source>
        <dbReference type="ARBA" id="ARBA00022771"/>
    </source>
</evidence>
<dbReference type="InterPro" id="IPR001965">
    <property type="entry name" value="Znf_PHD"/>
</dbReference>
<evidence type="ECO:0000313" key="6">
    <source>
        <dbReference type="EMBL" id="CAH2070438.1"/>
    </source>
</evidence>
<dbReference type="PANTHER" id="PTHR32410:SF184">
    <property type="entry name" value="CHP-RICH ZINC FINGER PROTEIN-LIKE-RELATED"/>
    <property type="match status" value="1"/>
</dbReference>
<organism evidence="6 7">
    <name type="scientific">Thlaspi arvense</name>
    <name type="common">Field penny-cress</name>
    <dbReference type="NCBI Taxonomy" id="13288"/>
    <lineage>
        <taxon>Eukaryota</taxon>
        <taxon>Viridiplantae</taxon>
        <taxon>Streptophyta</taxon>
        <taxon>Embryophyta</taxon>
        <taxon>Tracheophyta</taxon>
        <taxon>Spermatophyta</taxon>
        <taxon>Magnoliopsida</taxon>
        <taxon>eudicotyledons</taxon>
        <taxon>Gunneridae</taxon>
        <taxon>Pentapetalae</taxon>
        <taxon>rosids</taxon>
        <taxon>malvids</taxon>
        <taxon>Brassicales</taxon>
        <taxon>Brassicaceae</taxon>
        <taxon>Thlaspideae</taxon>
        <taxon>Thlaspi</taxon>
    </lineage>
</organism>
<protein>
    <recommendedName>
        <fullName evidence="5">Phorbol-ester/DAG-type domain-containing protein</fullName>
    </recommendedName>
</protein>
<dbReference type="EMBL" id="OU466862">
    <property type="protein sequence ID" value="CAH2070438.1"/>
    <property type="molecule type" value="Genomic_DNA"/>
</dbReference>
<feature type="domain" description="Phorbol-ester/DAG-type" evidence="5">
    <location>
        <begin position="16"/>
        <end position="65"/>
    </location>
</feature>
<dbReference type="SMART" id="SM00249">
    <property type="entry name" value="PHD"/>
    <property type="match status" value="4"/>
</dbReference>
<keyword evidence="3" id="KW-0863">Zinc-finger</keyword>
<reference evidence="6 7" key="1">
    <citation type="submission" date="2022-03" db="EMBL/GenBank/DDBJ databases">
        <authorList>
            <person name="Nunn A."/>
            <person name="Chopra R."/>
            <person name="Nunn A."/>
            <person name="Contreras Garrido A."/>
        </authorList>
    </citation>
    <scope>NUCLEOTIDE SEQUENCE [LARGE SCALE GENOMIC DNA]</scope>
</reference>
<dbReference type="GO" id="GO:0008270">
    <property type="term" value="F:zinc ion binding"/>
    <property type="evidence" value="ECO:0007669"/>
    <property type="project" value="UniProtKB-KW"/>
</dbReference>
<dbReference type="PANTHER" id="PTHR32410">
    <property type="entry name" value="CYSTEINE/HISTIDINE-RICH C1 DOMAIN FAMILY PROTEIN"/>
    <property type="match status" value="1"/>
</dbReference>
<proteinExistence type="predicted"/>
<dbReference type="InterPro" id="IPR046349">
    <property type="entry name" value="C1-like_sf"/>
</dbReference>
<dbReference type="InterPro" id="IPR054483">
    <property type="entry name" value="DC1-like_CT"/>
</dbReference>
<dbReference type="SUPFAM" id="SSF57889">
    <property type="entry name" value="Cysteine-rich domain"/>
    <property type="match status" value="4"/>
</dbReference>
<keyword evidence="1" id="KW-0479">Metal-binding</keyword>